<dbReference type="EMBL" id="CP036262">
    <property type="protein sequence ID" value="QDS92027.1"/>
    <property type="molecule type" value="Genomic_DNA"/>
</dbReference>
<organism evidence="2 3">
    <name type="scientific">Roseimaritima multifibrata</name>
    <dbReference type="NCBI Taxonomy" id="1930274"/>
    <lineage>
        <taxon>Bacteria</taxon>
        <taxon>Pseudomonadati</taxon>
        <taxon>Planctomycetota</taxon>
        <taxon>Planctomycetia</taxon>
        <taxon>Pirellulales</taxon>
        <taxon>Pirellulaceae</taxon>
        <taxon>Roseimaritima</taxon>
    </lineage>
</organism>
<accession>A0A517MB60</accession>
<name>A0A517MB60_9BACT</name>
<protein>
    <submittedName>
        <fullName evidence="2">Thiol-disulfide oxidoreductase</fullName>
    </submittedName>
</protein>
<dbReference type="PANTHER" id="PTHR43640:SF1">
    <property type="entry name" value="THIOREDOXIN-DEPENDENT PEROXIREDOXIN"/>
    <property type="match status" value="1"/>
</dbReference>
<keyword evidence="3" id="KW-1185">Reference proteome</keyword>
<dbReference type="InterPro" id="IPR047262">
    <property type="entry name" value="PRX-like1"/>
</dbReference>
<dbReference type="AlphaFoldDB" id="A0A517MB60"/>
<sequence length="214" mass="23517">MIITSFWQRPFPWICALFLIFVCGRGGVGFATDATTGQVHSPATVANLVGTDFSGKESKLRNGESKIATVIFFAKTDCPIANSYLPALQRMKDEFHPHGVRFLLVYPSPVVTTEVARTHAEEFAIQIPAFIDSDLAVAEALDAMVTPEVFVVDPTGTVLYRGRIDDKYVGFGKRRSAATREDLCEALRDVVAKRPVRVPATKPIGCIIARHVKH</sequence>
<dbReference type="GO" id="GO:0016491">
    <property type="term" value="F:oxidoreductase activity"/>
    <property type="evidence" value="ECO:0007669"/>
    <property type="project" value="InterPro"/>
</dbReference>
<dbReference type="GO" id="GO:0016209">
    <property type="term" value="F:antioxidant activity"/>
    <property type="evidence" value="ECO:0007669"/>
    <property type="project" value="InterPro"/>
</dbReference>
<reference evidence="2 3" key="1">
    <citation type="submission" date="2019-02" db="EMBL/GenBank/DDBJ databases">
        <title>Deep-cultivation of Planctomycetes and their phenomic and genomic characterization uncovers novel biology.</title>
        <authorList>
            <person name="Wiegand S."/>
            <person name="Jogler M."/>
            <person name="Boedeker C."/>
            <person name="Pinto D."/>
            <person name="Vollmers J."/>
            <person name="Rivas-Marin E."/>
            <person name="Kohn T."/>
            <person name="Peeters S.H."/>
            <person name="Heuer A."/>
            <person name="Rast P."/>
            <person name="Oberbeckmann S."/>
            <person name="Bunk B."/>
            <person name="Jeske O."/>
            <person name="Meyerdierks A."/>
            <person name="Storesund J.E."/>
            <person name="Kallscheuer N."/>
            <person name="Luecker S."/>
            <person name="Lage O.M."/>
            <person name="Pohl T."/>
            <person name="Merkel B.J."/>
            <person name="Hornburger P."/>
            <person name="Mueller R.-W."/>
            <person name="Bruemmer F."/>
            <person name="Labrenz M."/>
            <person name="Spormann A.M."/>
            <person name="Op den Camp H."/>
            <person name="Overmann J."/>
            <person name="Amann R."/>
            <person name="Jetten M.S.M."/>
            <person name="Mascher T."/>
            <person name="Medema M.H."/>
            <person name="Devos D.P."/>
            <person name="Kaster A.-K."/>
            <person name="Ovreas L."/>
            <person name="Rohde M."/>
            <person name="Galperin M.Y."/>
            <person name="Jogler C."/>
        </authorList>
    </citation>
    <scope>NUCLEOTIDE SEQUENCE [LARGE SCALE GENOMIC DNA]</scope>
    <source>
        <strain evidence="2 3">FF011L</strain>
    </source>
</reference>
<dbReference type="Proteomes" id="UP000320672">
    <property type="component" value="Chromosome"/>
</dbReference>
<dbReference type="InterPro" id="IPR036249">
    <property type="entry name" value="Thioredoxin-like_sf"/>
</dbReference>
<dbReference type="PANTHER" id="PTHR43640">
    <property type="entry name" value="OS07G0260300 PROTEIN"/>
    <property type="match status" value="1"/>
</dbReference>
<dbReference type="InterPro" id="IPR013766">
    <property type="entry name" value="Thioredoxin_domain"/>
</dbReference>
<dbReference type="SUPFAM" id="SSF52833">
    <property type="entry name" value="Thioredoxin-like"/>
    <property type="match status" value="1"/>
</dbReference>
<dbReference type="InterPro" id="IPR000866">
    <property type="entry name" value="AhpC/TSA"/>
</dbReference>
<dbReference type="Gene3D" id="3.40.30.10">
    <property type="entry name" value="Glutaredoxin"/>
    <property type="match status" value="1"/>
</dbReference>
<evidence type="ECO:0000313" key="3">
    <source>
        <dbReference type="Proteomes" id="UP000320672"/>
    </source>
</evidence>
<evidence type="ECO:0000313" key="2">
    <source>
        <dbReference type="EMBL" id="QDS92027.1"/>
    </source>
</evidence>
<proteinExistence type="predicted"/>
<dbReference type="KEGG" id="rml:FF011L_07630"/>
<dbReference type="RefSeq" id="WP_145350194.1">
    <property type="nucleotide sequence ID" value="NZ_CP036262.1"/>
</dbReference>
<dbReference type="OrthoDB" id="284329at2"/>
<dbReference type="Pfam" id="PF00578">
    <property type="entry name" value="AhpC-TSA"/>
    <property type="match status" value="1"/>
</dbReference>
<feature type="domain" description="Thioredoxin" evidence="1">
    <location>
        <begin position="37"/>
        <end position="192"/>
    </location>
</feature>
<evidence type="ECO:0000259" key="1">
    <source>
        <dbReference type="PROSITE" id="PS51352"/>
    </source>
</evidence>
<gene>
    <name evidence="2" type="ORF">FF011L_07630</name>
</gene>
<dbReference type="PROSITE" id="PS51352">
    <property type="entry name" value="THIOREDOXIN_2"/>
    <property type="match status" value="1"/>
</dbReference>